<protein>
    <submittedName>
        <fullName evidence="1">Uncharacterized protein</fullName>
    </submittedName>
</protein>
<dbReference type="EMBL" id="LAZR01005095">
    <property type="protein sequence ID" value="KKN02891.1"/>
    <property type="molecule type" value="Genomic_DNA"/>
</dbReference>
<dbReference type="AlphaFoldDB" id="A0A0F9PPA0"/>
<accession>A0A0F9PPA0</accession>
<proteinExistence type="predicted"/>
<organism evidence="1">
    <name type="scientific">marine sediment metagenome</name>
    <dbReference type="NCBI Taxonomy" id="412755"/>
    <lineage>
        <taxon>unclassified sequences</taxon>
        <taxon>metagenomes</taxon>
        <taxon>ecological metagenomes</taxon>
    </lineage>
</organism>
<reference evidence="1" key="1">
    <citation type="journal article" date="2015" name="Nature">
        <title>Complex archaea that bridge the gap between prokaryotes and eukaryotes.</title>
        <authorList>
            <person name="Spang A."/>
            <person name="Saw J.H."/>
            <person name="Jorgensen S.L."/>
            <person name="Zaremba-Niedzwiedzka K."/>
            <person name="Martijn J."/>
            <person name="Lind A.E."/>
            <person name="van Eijk R."/>
            <person name="Schleper C."/>
            <person name="Guy L."/>
            <person name="Ettema T.J."/>
        </authorList>
    </citation>
    <scope>NUCLEOTIDE SEQUENCE</scope>
</reference>
<gene>
    <name evidence="1" type="ORF">LCGC14_1113070</name>
</gene>
<sequence length="102" mass="11562">MNRRQFLLNSGLALAALAVSKSVVVDGRVLEYLREVEEHVGDDGRLTFENDIEDAVFSSTNVEMTPLTFAEIDYALRDLEVKLGLVSTQTRLHRNGIWLRQQ</sequence>
<name>A0A0F9PPA0_9ZZZZ</name>
<comment type="caution">
    <text evidence="1">The sequence shown here is derived from an EMBL/GenBank/DDBJ whole genome shotgun (WGS) entry which is preliminary data.</text>
</comment>
<evidence type="ECO:0000313" key="1">
    <source>
        <dbReference type="EMBL" id="KKN02891.1"/>
    </source>
</evidence>